<dbReference type="SUPFAM" id="SSF101801">
    <property type="entry name" value="Surface presentation of antigens (SPOA)"/>
    <property type="match status" value="1"/>
</dbReference>
<dbReference type="Proteomes" id="UP000198307">
    <property type="component" value="Unassembled WGS sequence"/>
</dbReference>
<keyword evidence="3" id="KW-0966">Cell projection</keyword>
<name>A0A239PVR1_9RHOB</name>
<dbReference type="InterPro" id="IPR001543">
    <property type="entry name" value="FliN-like_C"/>
</dbReference>
<dbReference type="InterPro" id="IPR036429">
    <property type="entry name" value="SpoA-like_sf"/>
</dbReference>
<dbReference type="EMBL" id="FZQB01000007">
    <property type="protein sequence ID" value="SNT74384.1"/>
    <property type="molecule type" value="Genomic_DNA"/>
</dbReference>
<dbReference type="RefSeq" id="WP_089344516.1">
    <property type="nucleotide sequence ID" value="NZ_CP067129.1"/>
</dbReference>
<dbReference type="AlphaFoldDB" id="A0A239PVR1"/>
<evidence type="ECO:0000313" key="3">
    <source>
        <dbReference type="EMBL" id="SNT74384.1"/>
    </source>
</evidence>
<evidence type="ECO:0000256" key="1">
    <source>
        <dbReference type="SAM" id="MobiDB-lite"/>
    </source>
</evidence>
<reference evidence="3 4" key="1">
    <citation type="submission" date="2017-07" db="EMBL/GenBank/DDBJ databases">
        <authorList>
            <person name="Sun Z.S."/>
            <person name="Albrecht U."/>
            <person name="Echele G."/>
            <person name="Lee C.C."/>
        </authorList>
    </citation>
    <scope>NUCLEOTIDE SEQUENCE [LARGE SCALE GENOMIC DNA]</scope>
    <source>
        <strain evidence="3 4">DSM 14827</strain>
    </source>
</reference>
<gene>
    <name evidence="3" type="ORF">SAMN05444959_10799</name>
</gene>
<feature type="region of interest" description="Disordered" evidence="1">
    <location>
        <begin position="337"/>
        <end position="396"/>
    </location>
</feature>
<dbReference type="OrthoDB" id="7824563at2"/>
<evidence type="ECO:0000313" key="4">
    <source>
        <dbReference type="Proteomes" id="UP000198307"/>
    </source>
</evidence>
<sequence>MSGEAGKSAAGITSSRGGILRHMLAARNRATIDEGRVPQLPVPAPATPARGAATAVGRAADRLYRLALQPLSVVPGAVTLAELPEVVPLPSLLMVLQGKNDLIGMIALCPETVTALIEIQTLGRITGRSIEPRRPTRSDALICSDFVNALLEELARELIQVEGFADVSGYRYASFLDDLRPLTLMLEDRPYRSLMFELQFGSSAIRQGKIFLAVPQSDKHALPPENSARAEAQAARDPLPAADSVPPPVGLASAVGEAPVEIHGVLCRRHMTLAELRGLTAGKLLPLPRVSLSEARLETASGQLLGSGKFGEAEGCHAIRLHGRAGTHRTEAFPVQDSLGDDMAGDVTPAGSTVEPPIEDIGQPDPFREKAIGEGQDLADSDLESNKSHTKIGSNG</sequence>
<keyword evidence="3" id="KW-0969">Cilium</keyword>
<keyword evidence="4" id="KW-1185">Reference proteome</keyword>
<keyword evidence="3" id="KW-0282">Flagellum</keyword>
<organism evidence="3 4">
    <name type="scientific">Paracoccus seriniphilus</name>
    <dbReference type="NCBI Taxonomy" id="184748"/>
    <lineage>
        <taxon>Bacteria</taxon>
        <taxon>Pseudomonadati</taxon>
        <taxon>Pseudomonadota</taxon>
        <taxon>Alphaproteobacteria</taxon>
        <taxon>Rhodobacterales</taxon>
        <taxon>Paracoccaceae</taxon>
        <taxon>Paracoccus</taxon>
    </lineage>
</organism>
<dbReference type="Pfam" id="PF01052">
    <property type="entry name" value="FliMN_C"/>
    <property type="match status" value="1"/>
</dbReference>
<feature type="region of interest" description="Disordered" evidence="1">
    <location>
        <begin position="222"/>
        <end position="242"/>
    </location>
</feature>
<proteinExistence type="predicted"/>
<dbReference type="Gene3D" id="2.30.330.10">
    <property type="entry name" value="SpoA-like"/>
    <property type="match status" value="1"/>
</dbReference>
<protein>
    <submittedName>
        <fullName evidence="3">Flagellar motor switch protein FliM</fullName>
    </submittedName>
</protein>
<accession>A0A239PVR1</accession>
<evidence type="ECO:0000259" key="2">
    <source>
        <dbReference type="Pfam" id="PF01052"/>
    </source>
</evidence>
<feature type="domain" description="Flagellar motor switch protein FliN-like C-terminal" evidence="2">
    <location>
        <begin position="255"/>
        <end position="322"/>
    </location>
</feature>